<dbReference type="AlphaFoldDB" id="A0A3R7MF17"/>
<gene>
    <name evidence="2" type="ORF">C7M84_000476</name>
</gene>
<proteinExistence type="predicted"/>
<keyword evidence="3" id="KW-1185">Reference proteome</keyword>
<comment type="caution">
    <text evidence="2">The sequence shown here is derived from an EMBL/GenBank/DDBJ whole genome shotgun (WGS) entry which is preliminary data.</text>
</comment>
<accession>A0A3R7MF17</accession>
<dbReference type="Proteomes" id="UP000283509">
    <property type="component" value="Unassembled WGS sequence"/>
</dbReference>
<sequence length="182" mass="20627">MGVKWVSGKDVQADSHSYVCVVSASSVLLLAGTYTHVLRTSRLSDSSPLSQIRLRMSCPRKDEEEFTVSSFFRVCLLPFPVERRATTLGTRPLSPQLAETPRHRPHPSGKGPAGRPTSAQYSLKSSNHYVSRHRPWEYGNGRTNPRQSKCLRLWRHSGFAQREETQRSEAAERPRQGSCHRR</sequence>
<feature type="compositionally biased region" description="Polar residues" evidence="1">
    <location>
        <begin position="117"/>
        <end position="126"/>
    </location>
</feature>
<feature type="region of interest" description="Disordered" evidence="1">
    <location>
        <begin position="160"/>
        <end position="182"/>
    </location>
</feature>
<organism evidence="2 3">
    <name type="scientific">Penaeus vannamei</name>
    <name type="common">Whiteleg shrimp</name>
    <name type="synonym">Litopenaeus vannamei</name>
    <dbReference type="NCBI Taxonomy" id="6689"/>
    <lineage>
        <taxon>Eukaryota</taxon>
        <taxon>Metazoa</taxon>
        <taxon>Ecdysozoa</taxon>
        <taxon>Arthropoda</taxon>
        <taxon>Crustacea</taxon>
        <taxon>Multicrustacea</taxon>
        <taxon>Malacostraca</taxon>
        <taxon>Eumalacostraca</taxon>
        <taxon>Eucarida</taxon>
        <taxon>Decapoda</taxon>
        <taxon>Dendrobranchiata</taxon>
        <taxon>Penaeoidea</taxon>
        <taxon>Penaeidae</taxon>
        <taxon>Penaeus</taxon>
    </lineage>
</organism>
<reference evidence="2 3" key="2">
    <citation type="submission" date="2019-01" db="EMBL/GenBank/DDBJ databases">
        <title>The decoding of complex shrimp genome reveals the adaptation for benthos swimmer, frequently molting mechanism and breeding impact on genome.</title>
        <authorList>
            <person name="Sun Y."/>
            <person name="Gao Y."/>
            <person name="Yu Y."/>
        </authorList>
    </citation>
    <scope>NUCLEOTIDE SEQUENCE [LARGE SCALE GENOMIC DNA]</scope>
    <source>
        <tissue evidence="2">Muscle</tissue>
    </source>
</reference>
<reference evidence="2 3" key="1">
    <citation type="submission" date="2018-04" db="EMBL/GenBank/DDBJ databases">
        <authorList>
            <person name="Zhang X."/>
            <person name="Yuan J."/>
            <person name="Li F."/>
            <person name="Xiang J."/>
        </authorList>
    </citation>
    <scope>NUCLEOTIDE SEQUENCE [LARGE SCALE GENOMIC DNA]</scope>
    <source>
        <tissue evidence="2">Muscle</tissue>
    </source>
</reference>
<evidence type="ECO:0000313" key="2">
    <source>
        <dbReference type="EMBL" id="ROT80767.1"/>
    </source>
</evidence>
<name>A0A3R7MF17_PENVA</name>
<evidence type="ECO:0000313" key="3">
    <source>
        <dbReference type="Proteomes" id="UP000283509"/>
    </source>
</evidence>
<protein>
    <submittedName>
        <fullName evidence="2">Uncharacterized protein</fullName>
    </submittedName>
</protein>
<dbReference type="EMBL" id="QCYY01001071">
    <property type="protein sequence ID" value="ROT80767.1"/>
    <property type="molecule type" value="Genomic_DNA"/>
</dbReference>
<feature type="region of interest" description="Disordered" evidence="1">
    <location>
        <begin position="87"/>
        <end position="126"/>
    </location>
</feature>
<evidence type="ECO:0000256" key="1">
    <source>
        <dbReference type="SAM" id="MobiDB-lite"/>
    </source>
</evidence>
<feature type="compositionally biased region" description="Basic and acidic residues" evidence="1">
    <location>
        <begin position="161"/>
        <end position="175"/>
    </location>
</feature>